<comment type="caution">
    <text evidence="1">The sequence shown here is derived from an EMBL/GenBank/DDBJ whole genome shotgun (WGS) entry which is preliminary data.</text>
</comment>
<dbReference type="InterPro" id="IPR013403">
    <property type="entry name" value="CRISPR-assoc_prot_Csb1/Cas7u"/>
</dbReference>
<gene>
    <name evidence="1" type="ORF">CULCOIPH005_02160</name>
</gene>
<dbReference type="NCBIfam" id="TIGR02570">
    <property type="entry name" value="cas7_GSU0053"/>
    <property type="match status" value="1"/>
</dbReference>
<dbReference type="Proteomes" id="UP001205910">
    <property type="component" value="Unassembled WGS sequence"/>
</dbReference>
<dbReference type="AlphaFoldDB" id="A0ABD0BEF9"/>
<protein>
    <recommendedName>
        <fullName evidence="3">CRISPR-associated protein</fullName>
    </recommendedName>
</protein>
<evidence type="ECO:0000313" key="1">
    <source>
        <dbReference type="EMBL" id="GJJ42027.1"/>
    </source>
</evidence>
<evidence type="ECO:0008006" key="3">
    <source>
        <dbReference type="Google" id="ProtNLM"/>
    </source>
</evidence>
<reference evidence="1 2" key="1">
    <citation type="submission" date="2021-11" db="EMBL/GenBank/DDBJ databases">
        <title>Whole genome sequences of diphtheriae toxin producing Corynebacterium ulcerans isolates from cats in Osaka, Japan.</title>
        <authorList>
            <person name="Umeda K."/>
            <person name="Hirai Y."/>
        </authorList>
    </citation>
    <scope>NUCLEOTIDE SEQUENCE [LARGE SCALE GENOMIC DNA]</scope>
    <source>
        <strain evidence="1 2">12109B-1</strain>
    </source>
</reference>
<dbReference type="EMBL" id="BQFK01000001">
    <property type="protein sequence ID" value="GJJ42027.1"/>
    <property type="molecule type" value="Genomic_DNA"/>
</dbReference>
<dbReference type="RefSeq" id="WP_014835685.1">
    <property type="nucleotide sequence ID" value="NZ_AP019662.1"/>
</dbReference>
<evidence type="ECO:0000313" key="2">
    <source>
        <dbReference type="Proteomes" id="UP001205910"/>
    </source>
</evidence>
<organism evidence="1 2">
    <name type="scientific">Corynebacterium ulcerans</name>
    <dbReference type="NCBI Taxonomy" id="65058"/>
    <lineage>
        <taxon>Bacteria</taxon>
        <taxon>Bacillati</taxon>
        <taxon>Actinomycetota</taxon>
        <taxon>Actinomycetes</taxon>
        <taxon>Mycobacteriales</taxon>
        <taxon>Corynebacteriaceae</taxon>
        <taxon>Corynebacterium</taxon>
    </lineage>
</organism>
<accession>A0ABD0BEF9</accession>
<proteinExistence type="predicted"/>
<name>A0ABD0BEF9_CORUL</name>
<dbReference type="Pfam" id="PF09617">
    <property type="entry name" value="Cas_GSU0053"/>
    <property type="match status" value="1"/>
</dbReference>
<sequence>MGTLSYTDLVKACSAGGSSVLTSITELEAAVGQHGSVAPAKFVNRSEPVFAFEDRFIDGESKRTVLIDSKQSQLNRAEAALVQAINEGNETLNRIPRIEVSYNDSKVFSDLELPHRFTDGHIRAGSIDGKPTTENDLYISARNSTPRNMKPLLNLAPSALIFGGWDASRKSDQVKLRSALVGEIIGVLANQNRAESYSRRGGARVDPVAASVKMTGTNLKETALVQSHELSQKTRSKLDDQVKKAKKGETVSASPLGLGAIPPSLESLGGVACQRIIRSWALSFAALRQLRFGGTAEQDIAARALLAALGLAAMARAESELNIRANCDLVEQGKPVVTLDLRYGEKRELEPISVEAADELLKEAIAKASACGVADWEGQILHVTGNPVVLRGATEDDAEAE</sequence>